<dbReference type="Proteomes" id="UP000694580">
    <property type="component" value="Chromosome 4"/>
</dbReference>
<reference evidence="2 3" key="1">
    <citation type="submission" date="2020-06" db="EMBL/GenBank/DDBJ databases">
        <authorList>
            <consortium name="Wellcome Sanger Institute Data Sharing"/>
        </authorList>
    </citation>
    <scope>NUCLEOTIDE SEQUENCE [LARGE SCALE GENOMIC DNA]</scope>
</reference>
<evidence type="ECO:0000313" key="2">
    <source>
        <dbReference type="Ensembl" id="ENSDCDP00010009596.1"/>
    </source>
</evidence>
<feature type="compositionally biased region" description="Basic residues" evidence="1">
    <location>
        <begin position="1"/>
        <end position="29"/>
    </location>
</feature>
<keyword evidence="3" id="KW-1185">Reference proteome</keyword>
<evidence type="ECO:0000256" key="1">
    <source>
        <dbReference type="SAM" id="MobiDB-lite"/>
    </source>
</evidence>
<dbReference type="Ensembl" id="ENSDCDT00010010081.1">
    <property type="protein sequence ID" value="ENSDCDP00010009596.1"/>
    <property type="gene ID" value="ENSDCDG00010004281.1"/>
</dbReference>
<name>A0AAY4AQG3_9TELE</name>
<dbReference type="AlphaFoldDB" id="A0AAY4AQG3"/>
<sequence length="144" mass="16817">FIASALKKHKKVPMLQRKTKMKRKDRKRLNQASETSPDPGEKWEERKDSKARRLPMEKQLRKKVKLSLPHVNNPLYTWPTGSCHRPIRTLQFPIPDQLLSNCSPWDMVYDVQCNTSNLKLLVTVWFVSSSIVGSCHRPIRTCCF</sequence>
<proteinExistence type="predicted"/>
<evidence type="ECO:0000313" key="3">
    <source>
        <dbReference type="Proteomes" id="UP000694580"/>
    </source>
</evidence>
<protein>
    <submittedName>
        <fullName evidence="2">Uncharacterized protein</fullName>
    </submittedName>
</protein>
<reference evidence="2" key="3">
    <citation type="submission" date="2025-09" db="UniProtKB">
        <authorList>
            <consortium name="Ensembl"/>
        </authorList>
    </citation>
    <scope>IDENTIFICATION</scope>
</reference>
<organism evidence="2 3">
    <name type="scientific">Denticeps clupeoides</name>
    <name type="common">denticle herring</name>
    <dbReference type="NCBI Taxonomy" id="299321"/>
    <lineage>
        <taxon>Eukaryota</taxon>
        <taxon>Metazoa</taxon>
        <taxon>Chordata</taxon>
        <taxon>Craniata</taxon>
        <taxon>Vertebrata</taxon>
        <taxon>Euteleostomi</taxon>
        <taxon>Actinopterygii</taxon>
        <taxon>Neopterygii</taxon>
        <taxon>Teleostei</taxon>
        <taxon>Clupei</taxon>
        <taxon>Clupeiformes</taxon>
        <taxon>Denticipitoidei</taxon>
        <taxon>Denticipitidae</taxon>
        <taxon>Denticeps</taxon>
    </lineage>
</organism>
<feature type="region of interest" description="Disordered" evidence="1">
    <location>
        <begin position="1"/>
        <end position="59"/>
    </location>
</feature>
<feature type="compositionally biased region" description="Basic and acidic residues" evidence="1">
    <location>
        <begin position="39"/>
        <end position="48"/>
    </location>
</feature>
<reference evidence="2" key="2">
    <citation type="submission" date="2025-08" db="UniProtKB">
        <authorList>
            <consortium name="Ensembl"/>
        </authorList>
    </citation>
    <scope>IDENTIFICATION</scope>
</reference>
<accession>A0AAY4AQG3</accession>